<dbReference type="PIRSF" id="PIRSF000097">
    <property type="entry name" value="AKR"/>
    <property type="match status" value="1"/>
</dbReference>
<dbReference type="PROSITE" id="PS00062">
    <property type="entry name" value="ALDOKETO_REDUCTASE_2"/>
    <property type="match status" value="1"/>
</dbReference>
<proteinExistence type="inferred from homology"/>
<evidence type="ECO:0000313" key="6">
    <source>
        <dbReference type="Proteomes" id="UP001303324"/>
    </source>
</evidence>
<dbReference type="Proteomes" id="UP001303324">
    <property type="component" value="Chromosome"/>
</dbReference>
<dbReference type="Gene3D" id="3.20.20.100">
    <property type="entry name" value="NADP-dependent oxidoreductase domain"/>
    <property type="match status" value="1"/>
</dbReference>
<keyword evidence="2" id="KW-0521">NADP</keyword>
<protein>
    <submittedName>
        <fullName evidence="5">Aldo/keto reductase</fullName>
    </submittedName>
</protein>
<dbReference type="SUPFAM" id="SSF51430">
    <property type="entry name" value="NAD(P)-linked oxidoreductase"/>
    <property type="match status" value="1"/>
</dbReference>
<dbReference type="InterPro" id="IPR036812">
    <property type="entry name" value="NAD(P)_OxRdtase_dom_sf"/>
</dbReference>
<dbReference type="RefSeq" id="WP_311074454.1">
    <property type="nucleotide sequence ID" value="NZ_CP134494.1"/>
</dbReference>
<keyword evidence="6" id="KW-1185">Reference proteome</keyword>
<evidence type="ECO:0000256" key="1">
    <source>
        <dbReference type="ARBA" id="ARBA00007905"/>
    </source>
</evidence>
<evidence type="ECO:0000256" key="3">
    <source>
        <dbReference type="ARBA" id="ARBA00023002"/>
    </source>
</evidence>
<dbReference type="PRINTS" id="PR00069">
    <property type="entry name" value="ALDKETRDTASE"/>
</dbReference>
<organism evidence="5 6">
    <name type="scientific">Mesobacillus jeotgali</name>
    <dbReference type="NCBI Taxonomy" id="129985"/>
    <lineage>
        <taxon>Bacteria</taxon>
        <taxon>Bacillati</taxon>
        <taxon>Bacillota</taxon>
        <taxon>Bacilli</taxon>
        <taxon>Bacillales</taxon>
        <taxon>Bacillaceae</taxon>
        <taxon>Mesobacillus</taxon>
    </lineage>
</organism>
<reference evidence="5 6" key="1">
    <citation type="submission" date="2023-09" db="EMBL/GenBank/DDBJ databases">
        <title>Microbial mechanism of fulvic acid promoting antimony reduction mineralization in rice fields.</title>
        <authorList>
            <person name="Chen G."/>
            <person name="Lan J."/>
        </authorList>
    </citation>
    <scope>NUCLEOTIDE SEQUENCE [LARGE SCALE GENOMIC DNA]</scope>
    <source>
        <strain evidence="5 6">PS1</strain>
    </source>
</reference>
<dbReference type="PANTHER" id="PTHR43827">
    <property type="entry name" value="2,5-DIKETO-D-GLUCONIC ACID REDUCTASE"/>
    <property type="match status" value="1"/>
</dbReference>
<evidence type="ECO:0000313" key="5">
    <source>
        <dbReference type="EMBL" id="WNF23918.1"/>
    </source>
</evidence>
<feature type="domain" description="NADP-dependent oxidoreductase" evidence="4">
    <location>
        <begin position="30"/>
        <end position="262"/>
    </location>
</feature>
<dbReference type="InterPro" id="IPR020471">
    <property type="entry name" value="AKR"/>
</dbReference>
<keyword evidence="3" id="KW-0560">Oxidoreductase</keyword>
<dbReference type="CDD" id="cd19157">
    <property type="entry name" value="AKR_AKR5G1-3"/>
    <property type="match status" value="1"/>
</dbReference>
<evidence type="ECO:0000256" key="2">
    <source>
        <dbReference type="ARBA" id="ARBA00022857"/>
    </source>
</evidence>
<comment type="similarity">
    <text evidence="1">Belongs to the aldo/keto reductase family.</text>
</comment>
<name>A0ABY9VK51_9BACI</name>
<dbReference type="Pfam" id="PF00248">
    <property type="entry name" value="Aldo_ket_red"/>
    <property type="match status" value="1"/>
</dbReference>
<dbReference type="InterPro" id="IPR023210">
    <property type="entry name" value="NADP_OxRdtase_dom"/>
</dbReference>
<dbReference type="PROSITE" id="PS00063">
    <property type="entry name" value="ALDOKETO_REDUCTASE_3"/>
    <property type="match status" value="1"/>
</dbReference>
<dbReference type="InterPro" id="IPR044500">
    <property type="entry name" value="AKR5G"/>
</dbReference>
<dbReference type="PANTHER" id="PTHR43827:SF3">
    <property type="entry name" value="NADP-DEPENDENT OXIDOREDUCTASE DOMAIN-CONTAINING PROTEIN"/>
    <property type="match status" value="1"/>
</dbReference>
<gene>
    <name evidence="5" type="ORF">RH061_05345</name>
</gene>
<sequence>MPQNLQDTTTLHNGVKMPWFGLGVFKVQEGSEVVESVKAALGNGYKSIDTAAVYKNEEGVGQAIKEAGIPREELFITTKVWNADQGYETTLQAFEASMDKLGLDYLDLYLIHWPVAGKYKETWKALEKLYKDGRVRAIGVSNFHVHHLKDLMADAEIKPMVNQVEYHPHLAQTELLQFCKAEGIQMEAWSPLKQGELLSEPTIVEIAEKHEKSPAQVILRWDLQNEVVTIPKSIKEHRIIQNADIFDFELTAEDMDRLNSLNKDERVGPDPDNFDF</sequence>
<dbReference type="EMBL" id="CP134494">
    <property type="protein sequence ID" value="WNF23918.1"/>
    <property type="molecule type" value="Genomic_DNA"/>
</dbReference>
<accession>A0ABY9VK51</accession>
<dbReference type="InterPro" id="IPR018170">
    <property type="entry name" value="Aldo/ket_reductase_CS"/>
</dbReference>
<evidence type="ECO:0000259" key="4">
    <source>
        <dbReference type="Pfam" id="PF00248"/>
    </source>
</evidence>